<proteinExistence type="predicted"/>
<dbReference type="AlphaFoldDB" id="A0A6I6JTH5"/>
<evidence type="ECO:0000259" key="2">
    <source>
        <dbReference type="Pfam" id="PF14129"/>
    </source>
</evidence>
<sequence length="128" mass="15161">MKKNIIIIIFTILAFAACDEPTVEKPENLVRENQMIDMLIDVHLAEATYYSRNRQDSTIKNTTSADFYYAILDKYQVPDSVFEKSLIFYLSKPKNFEKMYRKVQSRLSEMEQDLSGRKNELLEFEDER</sequence>
<evidence type="ECO:0000256" key="1">
    <source>
        <dbReference type="SAM" id="Coils"/>
    </source>
</evidence>
<accession>A0A6I6JTH5</accession>
<dbReference type="KEGG" id="mcos:GM418_12245"/>
<dbReference type="Proteomes" id="UP000428260">
    <property type="component" value="Chromosome"/>
</dbReference>
<reference evidence="3 4" key="1">
    <citation type="submission" date="2019-11" db="EMBL/GenBank/DDBJ databases">
        <authorList>
            <person name="Zheng R.K."/>
            <person name="Sun C.M."/>
        </authorList>
    </citation>
    <scope>NUCLEOTIDE SEQUENCE [LARGE SCALE GENOMIC DNA]</scope>
    <source>
        <strain evidence="3 4">WC007</strain>
    </source>
</reference>
<protein>
    <submittedName>
        <fullName evidence="3">DUF4296 domain-containing protein</fullName>
    </submittedName>
</protein>
<dbReference type="Pfam" id="PF14129">
    <property type="entry name" value="DUF4296"/>
    <property type="match status" value="1"/>
</dbReference>
<gene>
    <name evidence="3" type="ORF">GM418_12245</name>
</gene>
<feature type="domain" description="DUF4296" evidence="2">
    <location>
        <begin position="26"/>
        <end position="111"/>
    </location>
</feature>
<name>A0A6I6JTH5_9BACT</name>
<keyword evidence="4" id="KW-1185">Reference proteome</keyword>
<evidence type="ECO:0000313" key="4">
    <source>
        <dbReference type="Proteomes" id="UP000428260"/>
    </source>
</evidence>
<dbReference type="RefSeq" id="WP_158866529.1">
    <property type="nucleotide sequence ID" value="NZ_CP046401.1"/>
</dbReference>
<evidence type="ECO:0000313" key="3">
    <source>
        <dbReference type="EMBL" id="QGY44400.1"/>
    </source>
</evidence>
<dbReference type="EMBL" id="CP046401">
    <property type="protein sequence ID" value="QGY44400.1"/>
    <property type="molecule type" value="Genomic_DNA"/>
</dbReference>
<keyword evidence="1" id="KW-0175">Coiled coil</keyword>
<dbReference type="PROSITE" id="PS51257">
    <property type="entry name" value="PROKAR_LIPOPROTEIN"/>
    <property type="match status" value="1"/>
</dbReference>
<dbReference type="InterPro" id="IPR025381">
    <property type="entry name" value="DUF4296"/>
</dbReference>
<organism evidence="3 4">
    <name type="scientific">Maribellus comscasis</name>
    <dbReference type="NCBI Taxonomy" id="2681766"/>
    <lineage>
        <taxon>Bacteria</taxon>
        <taxon>Pseudomonadati</taxon>
        <taxon>Bacteroidota</taxon>
        <taxon>Bacteroidia</taxon>
        <taxon>Marinilabiliales</taxon>
        <taxon>Prolixibacteraceae</taxon>
        <taxon>Maribellus</taxon>
    </lineage>
</organism>
<feature type="coiled-coil region" evidence="1">
    <location>
        <begin position="100"/>
        <end position="127"/>
    </location>
</feature>